<feature type="domain" description="Helicase ATP-binding" evidence="4">
    <location>
        <begin position="70"/>
        <end position="204"/>
    </location>
</feature>
<dbReference type="GO" id="GO:0006281">
    <property type="term" value="P:DNA repair"/>
    <property type="evidence" value="ECO:0007669"/>
    <property type="project" value="TreeGrafter"/>
</dbReference>
<name>A0A1Q3EFQ4_LENED</name>
<evidence type="ECO:0000256" key="3">
    <source>
        <dbReference type="ARBA" id="ARBA00022840"/>
    </source>
</evidence>
<dbReference type="GO" id="GO:0016787">
    <property type="term" value="F:hydrolase activity"/>
    <property type="evidence" value="ECO:0007669"/>
    <property type="project" value="UniProtKB-KW"/>
</dbReference>
<dbReference type="InterPro" id="IPR001650">
    <property type="entry name" value="Helicase_C-like"/>
</dbReference>
<dbReference type="Gene3D" id="3.40.50.10810">
    <property type="entry name" value="Tandem AAA-ATPase domain"/>
    <property type="match status" value="2"/>
</dbReference>
<dbReference type="GO" id="GO:0005634">
    <property type="term" value="C:nucleus"/>
    <property type="evidence" value="ECO:0007669"/>
    <property type="project" value="TreeGrafter"/>
</dbReference>
<dbReference type="GO" id="GO:0008094">
    <property type="term" value="F:ATP-dependent activity, acting on DNA"/>
    <property type="evidence" value="ECO:0007669"/>
    <property type="project" value="TreeGrafter"/>
</dbReference>
<keyword evidence="7" id="KW-1185">Reference proteome</keyword>
<reference evidence="6 7" key="1">
    <citation type="submission" date="2016-08" db="EMBL/GenBank/DDBJ databases">
        <authorList>
            <consortium name="Lentinula edodes genome sequencing consortium"/>
            <person name="Sakamoto Y."/>
            <person name="Nakade K."/>
            <person name="Sato S."/>
            <person name="Yoshida Y."/>
            <person name="Miyazaki K."/>
            <person name="Natsume S."/>
            <person name="Konno N."/>
        </authorList>
    </citation>
    <scope>NUCLEOTIDE SEQUENCE [LARGE SCALE GENOMIC DNA]</scope>
    <source>
        <strain evidence="6 7">NBRC 111202</strain>
    </source>
</reference>
<feature type="domain" description="Helicase C-terminal" evidence="5">
    <location>
        <begin position="375"/>
        <end position="540"/>
    </location>
</feature>
<dbReference type="PANTHER" id="PTHR45626">
    <property type="entry name" value="TRANSCRIPTION TERMINATION FACTOR 2-RELATED"/>
    <property type="match status" value="1"/>
</dbReference>
<evidence type="ECO:0000256" key="2">
    <source>
        <dbReference type="ARBA" id="ARBA00022801"/>
    </source>
</evidence>
<dbReference type="InterPro" id="IPR050628">
    <property type="entry name" value="SNF2_RAD54_helicase_TF"/>
</dbReference>
<dbReference type="InterPro" id="IPR049730">
    <property type="entry name" value="SNF2/RAD54-like_C"/>
</dbReference>
<dbReference type="CDD" id="cd18793">
    <property type="entry name" value="SF2_C_SNF"/>
    <property type="match status" value="1"/>
</dbReference>
<proteinExistence type="predicted"/>
<dbReference type="PANTHER" id="PTHR45626:SF14">
    <property type="entry name" value="ATP-DEPENDENT DNA HELICASE (EUROFUNG)"/>
    <property type="match status" value="1"/>
</dbReference>
<organism evidence="6 7">
    <name type="scientific">Lentinula edodes</name>
    <name type="common">Shiitake mushroom</name>
    <name type="synonym">Lentinus edodes</name>
    <dbReference type="NCBI Taxonomy" id="5353"/>
    <lineage>
        <taxon>Eukaryota</taxon>
        <taxon>Fungi</taxon>
        <taxon>Dikarya</taxon>
        <taxon>Basidiomycota</taxon>
        <taxon>Agaricomycotina</taxon>
        <taxon>Agaricomycetes</taxon>
        <taxon>Agaricomycetidae</taxon>
        <taxon>Agaricales</taxon>
        <taxon>Marasmiineae</taxon>
        <taxon>Omphalotaceae</taxon>
        <taxon>Lentinula</taxon>
    </lineage>
</organism>
<dbReference type="Proteomes" id="UP000188533">
    <property type="component" value="Unassembled WGS sequence"/>
</dbReference>
<dbReference type="InterPro" id="IPR014001">
    <property type="entry name" value="Helicase_ATP-bd"/>
</dbReference>
<dbReference type="InterPro" id="IPR027417">
    <property type="entry name" value="P-loop_NTPase"/>
</dbReference>
<dbReference type="InterPro" id="IPR038718">
    <property type="entry name" value="SNF2-like_sf"/>
</dbReference>
<gene>
    <name evidence="6" type="ORF">LENED_007941</name>
</gene>
<dbReference type="PROSITE" id="PS51192">
    <property type="entry name" value="HELICASE_ATP_BIND_1"/>
    <property type="match status" value="1"/>
</dbReference>
<sequence length="545" mass="62468">MITRHSLGPESPIPIGTQVSKAVNPDEDIFKWFNNRERRFHDYDKCGMVIEYSNLRLRSHQAYARLWMADRESNGRNGGIVADEMGLGKTIQTLVRIYDDKLRALAAGEKLSPTLIVGPKSILIQWDEEIQRFFLPDKKPSCIIYHGPNRDVKYNEAHEIRNVSTKKAQAAFAVNAEHRWCLTGTPVQNRISDLFSLFHFLRVKNFSNAQWFRSNIEYPVTKNDKKDVAQANRLLKLALSHIMLRRLKTDYVNGLPILVLPELKIQVRHCDLSTPEREFYDALKARMQDVLGEVSKRSERGNLRLHSTAWVLVLRLQQDQTKVKYEDGSENDNKCPLCSVRLGGSIGNESASHREACVRFIETAKRFGKNEPSSKITTALNILREIKARPGNEKTIIFSQFTSVLNLIEPFLKKQDIRFSRLDGMMDMKKRNKKLNALQTDPNVTVVLISLMAGGTGLNITTCNNIVLFDLWWNPAVEEQAFARAHRIGQSKTVNVYKLITQDTVEMRIMELQDKKRKLALNALVWDDHENIKELSNDEISQLLG</sequence>
<evidence type="ECO:0000259" key="5">
    <source>
        <dbReference type="PROSITE" id="PS51194"/>
    </source>
</evidence>
<dbReference type="AlphaFoldDB" id="A0A1Q3EFQ4"/>
<evidence type="ECO:0000259" key="4">
    <source>
        <dbReference type="PROSITE" id="PS51192"/>
    </source>
</evidence>
<dbReference type="Pfam" id="PF00176">
    <property type="entry name" value="SNF2-rel_dom"/>
    <property type="match status" value="2"/>
</dbReference>
<evidence type="ECO:0000313" key="6">
    <source>
        <dbReference type="EMBL" id="GAW06048.1"/>
    </source>
</evidence>
<dbReference type="SMART" id="SM00487">
    <property type="entry name" value="DEXDc"/>
    <property type="match status" value="1"/>
</dbReference>
<keyword evidence="2" id="KW-0378">Hydrolase</keyword>
<dbReference type="GO" id="GO:0005524">
    <property type="term" value="F:ATP binding"/>
    <property type="evidence" value="ECO:0007669"/>
    <property type="project" value="UniProtKB-KW"/>
</dbReference>
<dbReference type="Gene3D" id="3.40.50.300">
    <property type="entry name" value="P-loop containing nucleotide triphosphate hydrolases"/>
    <property type="match status" value="1"/>
</dbReference>
<evidence type="ECO:0000313" key="7">
    <source>
        <dbReference type="Proteomes" id="UP000188533"/>
    </source>
</evidence>
<dbReference type="SMART" id="SM00490">
    <property type="entry name" value="HELICc"/>
    <property type="match status" value="1"/>
</dbReference>
<comment type="caution">
    <text evidence="6">The sequence shown here is derived from an EMBL/GenBank/DDBJ whole genome shotgun (WGS) entry which is preliminary data.</text>
</comment>
<dbReference type="SUPFAM" id="SSF52540">
    <property type="entry name" value="P-loop containing nucleoside triphosphate hydrolases"/>
    <property type="match status" value="2"/>
</dbReference>
<reference evidence="6 7" key="2">
    <citation type="submission" date="2017-02" db="EMBL/GenBank/DDBJ databases">
        <title>A genome survey and senescence transcriptome analysis in Lentinula edodes.</title>
        <authorList>
            <person name="Sakamoto Y."/>
            <person name="Nakade K."/>
            <person name="Sato S."/>
            <person name="Yoshida Y."/>
            <person name="Miyazaki K."/>
            <person name="Natsume S."/>
            <person name="Konno N."/>
        </authorList>
    </citation>
    <scope>NUCLEOTIDE SEQUENCE [LARGE SCALE GENOMIC DNA]</scope>
    <source>
        <strain evidence="6 7">NBRC 111202</strain>
    </source>
</reference>
<dbReference type="STRING" id="5353.A0A1Q3EFQ4"/>
<dbReference type="Pfam" id="PF00271">
    <property type="entry name" value="Helicase_C"/>
    <property type="match status" value="1"/>
</dbReference>
<evidence type="ECO:0000256" key="1">
    <source>
        <dbReference type="ARBA" id="ARBA00022741"/>
    </source>
</evidence>
<dbReference type="PROSITE" id="PS51194">
    <property type="entry name" value="HELICASE_CTER"/>
    <property type="match status" value="1"/>
</dbReference>
<dbReference type="CDD" id="cd18008">
    <property type="entry name" value="DEXDc_SHPRH-like"/>
    <property type="match status" value="1"/>
</dbReference>
<dbReference type="EMBL" id="BDGU01000292">
    <property type="protein sequence ID" value="GAW06048.1"/>
    <property type="molecule type" value="Genomic_DNA"/>
</dbReference>
<dbReference type="InterPro" id="IPR000330">
    <property type="entry name" value="SNF2_N"/>
</dbReference>
<accession>A0A1Q3EFQ4</accession>
<protein>
    <submittedName>
        <fullName evidence="6">Uncharacterized protein</fullName>
    </submittedName>
</protein>
<keyword evidence="1" id="KW-0547">Nucleotide-binding</keyword>
<keyword evidence="3" id="KW-0067">ATP-binding</keyword>